<dbReference type="Gene3D" id="1.10.420.10">
    <property type="entry name" value="Peroxidase, domain 2"/>
    <property type="match status" value="1"/>
</dbReference>
<feature type="binding site" evidence="13">
    <location>
        <position position="163"/>
    </location>
    <ligand>
        <name>substrate</name>
    </ligand>
</feature>
<comment type="similarity">
    <text evidence="17">Belongs to the peroxidase family. Classical plant (class III) peroxidase subfamily.</text>
</comment>
<evidence type="ECO:0000256" key="13">
    <source>
        <dbReference type="PIRSR" id="PIRSR600823-2"/>
    </source>
</evidence>
<dbReference type="PROSITE" id="PS50873">
    <property type="entry name" value="PEROXIDASE_4"/>
    <property type="match status" value="1"/>
</dbReference>
<dbReference type="InterPro" id="IPR000823">
    <property type="entry name" value="Peroxidase_pln"/>
</dbReference>
<dbReference type="Proteomes" id="UP001151287">
    <property type="component" value="Unassembled WGS sequence"/>
</dbReference>
<dbReference type="FunFam" id="1.10.420.10:FF:000006">
    <property type="entry name" value="Peroxidase"/>
    <property type="match status" value="1"/>
</dbReference>
<feature type="binding site" evidence="14">
    <location>
        <position position="254"/>
    </location>
    <ligand>
        <name>Ca(2+)</name>
        <dbReference type="ChEBI" id="CHEBI:29108"/>
        <label>2</label>
    </ligand>
</feature>
<dbReference type="OrthoDB" id="2113341at2759"/>
<proteinExistence type="inferred from homology"/>
<evidence type="ECO:0000256" key="4">
    <source>
        <dbReference type="ARBA" id="ARBA00022617"/>
    </source>
</evidence>
<feature type="chain" id="PRO_5040529115" description="Peroxidase" evidence="17">
    <location>
        <begin position="26"/>
        <end position="326"/>
    </location>
</feature>
<evidence type="ECO:0000256" key="1">
    <source>
        <dbReference type="ARBA" id="ARBA00000189"/>
    </source>
</evidence>
<dbReference type="PRINTS" id="PR00461">
    <property type="entry name" value="PLPEROXIDASE"/>
</dbReference>
<keyword evidence="9 16" id="KW-1015">Disulfide bond</keyword>
<evidence type="ECO:0000313" key="20">
    <source>
        <dbReference type="Proteomes" id="UP001151287"/>
    </source>
</evidence>
<evidence type="ECO:0000256" key="9">
    <source>
        <dbReference type="ARBA" id="ARBA00023157"/>
    </source>
</evidence>
<evidence type="ECO:0000256" key="14">
    <source>
        <dbReference type="PIRSR" id="PIRSR600823-3"/>
    </source>
</evidence>
<dbReference type="GO" id="GO:0006979">
    <property type="term" value="P:response to oxidative stress"/>
    <property type="evidence" value="ECO:0007669"/>
    <property type="project" value="UniProtKB-UniRule"/>
</dbReference>
<feature type="disulfide bond" evidence="16">
    <location>
        <begin position="121"/>
        <end position="322"/>
    </location>
</feature>
<keyword evidence="8 14" id="KW-0408">Iron</keyword>
<feature type="binding site" evidence="14">
    <location>
        <position position="77"/>
    </location>
    <ligand>
        <name>Ca(2+)</name>
        <dbReference type="ChEBI" id="CHEBI:29108"/>
        <label>1</label>
    </ligand>
</feature>
<evidence type="ECO:0000256" key="16">
    <source>
        <dbReference type="PIRSR" id="PIRSR600823-5"/>
    </source>
</evidence>
<dbReference type="InterPro" id="IPR019794">
    <property type="entry name" value="Peroxidases_AS"/>
</dbReference>
<evidence type="ECO:0000256" key="17">
    <source>
        <dbReference type="RuleBase" id="RU362060"/>
    </source>
</evidence>
<feature type="binding site" evidence="14">
    <location>
        <position position="246"/>
    </location>
    <ligand>
        <name>Ca(2+)</name>
        <dbReference type="ChEBI" id="CHEBI:29108"/>
        <label>2</label>
    </ligand>
</feature>
<feature type="disulfide bond" evidence="16">
    <location>
        <begin position="36"/>
        <end position="115"/>
    </location>
</feature>
<dbReference type="InterPro" id="IPR010255">
    <property type="entry name" value="Haem_peroxidase_sf"/>
</dbReference>
<keyword evidence="5 14" id="KW-0479">Metal-binding</keyword>
<dbReference type="GO" id="GO:0042744">
    <property type="term" value="P:hydrogen peroxide catabolic process"/>
    <property type="evidence" value="ECO:0007669"/>
    <property type="project" value="UniProtKB-KW"/>
</dbReference>
<feature type="disulfide bond" evidence="16">
    <location>
        <begin position="69"/>
        <end position="74"/>
    </location>
</feature>
<dbReference type="CDD" id="cd00693">
    <property type="entry name" value="secretory_peroxidase"/>
    <property type="match status" value="1"/>
</dbReference>
<dbReference type="InterPro" id="IPR002016">
    <property type="entry name" value="Haem_peroxidase"/>
</dbReference>
<feature type="domain" description="Plant heme peroxidase family profile" evidence="18">
    <location>
        <begin position="26"/>
        <end position="326"/>
    </location>
</feature>
<evidence type="ECO:0000256" key="12">
    <source>
        <dbReference type="PIRSR" id="PIRSR600823-1"/>
    </source>
</evidence>
<feature type="binding site" evidence="14">
    <location>
        <position position="71"/>
    </location>
    <ligand>
        <name>Ca(2+)</name>
        <dbReference type="ChEBI" id="CHEBI:29108"/>
        <label>1</label>
    </ligand>
</feature>
<evidence type="ECO:0000256" key="6">
    <source>
        <dbReference type="ARBA" id="ARBA00022837"/>
    </source>
</evidence>
<dbReference type="Gene3D" id="1.10.520.10">
    <property type="match status" value="1"/>
</dbReference>
<evidence type="ECO:0000313" key="19">
    <source>
        <dbReference type="EMBL" id="KAJ1693606.1"/>
    </source>
</evidence>
<evidence type="ECO:0000259" key="18">
    <source>
        <dbReference type="PROSITE" id="PS50873"/>
    </source>
</evidence>
<feature type="site" description="Transition state stabilizer" evidence="15">
    <location>
        <position position="63"/>
    </location>
</feature>
<comment type="cofactor">
    <cofactor evidence="14 17">
        <name>Ca(2+)</name>
        <dbReference type="ChEBI" id="CHEBI:29108"/>
    </cofactor>
    <text evidence="14 17">Binds 2 calcium ions per subunit.</text>
</comment>
<evidence type="ECO:0000256" key="7">
    <source>
        <dbReference type="ARBA" id="ARBA00023002"/>
    </source>
</evidence>
<keyword evidence="17" id="KW-0964">Secreted</keyword>
<dbReference type="PANTHER" id="PTHR31517:SF84">
    <property type="entry name" value="PEROXIDASE"/>
    <property type="match status" value="1"/>
</dbReference>
<keyword evidence="7 17" id="KW-0560">Oxidoreductase</keyword>
<feature type="disulfide bond" evidence="16">
    <location>
        <begin position="200"/>
        <end position="232"/>
    </location>
</feature>
<comment type="cofactor">
    <cofactor evidence="14 17">
        <name>heme b</name>
        <dbReference type="ChEBI" id="CHEBI:60344"/>
    </cofactor>
    <text evidence="14 17">Binds 1 heme b (iron(II)-protoporphyrin IX) group per subunit.</text>
</comment>
<dbReference type="GO" id="GO:0005576">
    <property type="term" value="C:extracellular region"/>
    <property type="evidence" value="ECO:0007669"/>
    <property type="project" value="UniProtKB-SubCell"/>
</dbReference>
<dbReference type="GO" id="GO:0140825">
    <property type="term" value="F:lactoperoxidase activity"/>
    <property type="evidence" value="ECO:0007669"/>
    <property type="project" value="UniProtKB-EC"/>
</dbReference>
<feature type="binding site" evidence="14">
    <location>
        <position position="75"/>
    </location>
    <ligand>
        <name>Ca(2+)</name>
        <dbReference type="ChEBI" id="CHEBI:29108"/>
        <label>1</label>
    </ligand>
</feature>
<keyword evidence="20" id="KW-1185">Reference proteome</keyword>
<dbReference type="PROSITE" id="PS00436">
    <property type="entry name" value="PEROXIDASE_2"/>
    <property type="match status" value="1"/>
</dbReference>
<evidence type="ECO:0000256" key="10">
    <source>
        <dbReference type="ARBA" id="ARBA00023180"/>
    </source>
</evidence>
<dbReference type="SUPFAM" id="SSF48113">
    <property type="entry name" value="Heme-dependent peroxidases"/>
    <property type="match status" value="1"/>
</dbReference>
<evidence type="ECO:0000256" key="11">
    <source>
        <dbReference type="ARBA" id="ARBA00023324"/>
    </source>
</evidence>
<sequence length="326" mass="35485">MALTIKQKLLCLVLYICIFIDGSKAQLQVGFYNLTCPQAESIVRQEVSKAVASDPSIAAGLLRLHFHDCFVRGCDASVMLVSYPWNQAEMDAIPNQSLRGYDIIWYAKWQLEQVCQGIVSCADIIAFAARDSVSLTGGITYDVPSGRRDGTISRASEALANLPPPFADVNTLTQMFANKGLSQDDMVTLSGAHTIGQSHCSSFSSRLNNFSPNSSIDPTLDSTLASELSQQCPQHNTDPKTVVSMDPVTPNTFDINYYKNILTNKGLFTSDQTLMSINATSSLVTKYAQDSATFMSNFAAAMVKMGNIDVLTGTSGEIRTWCHVTN</sequence>
<comment type="similarity">
    <text evidence="2">Belongs to the peroxidase family. Ascorbate peroxidase subfamily.</text>
</comment>
<feature type="binding site" evidence="14">
    <location>
        <position position="194"/>
    </location>
    <ligand>
        <name>Ca(2+)</name>
        <dbReference type="ChEBI" id="CHEBI:29108"/>
        <label>2</label>
    </ligand>
</feature>
<feature type="binding site" evidence="14">
    <location>
        <position position="249"/>
    </location>
    <ligand>
        <name>Ca(2+)</name>
        <dbReference type="ChEBI" id="CHEBI:29108"/>
        <label>2</label>
    </ligand>
</feature>
<feature type="binding site" evidence="14">
    <location>
        <position position="89"/>
    </location>
    <ligand>
        <name>Ca(2+)</name>
        <dbReference type="ChEBI" id="CHEBI:29108"/>
        <label>1</label>
    </ligand>
</feature>
<feature type="active site" description="Proton acceptor" evidence="12">
    <location>
        <position position="67"/>
    </location>
</feature>
<organism evidence="19 20">
    <name type="scientific">Rhynchospora breviuscula</name>
    <dbReference type="NCBI Taxonomy" id="2022672"/>
    <lineage>
        <taxon>Eukaryota</taxon>
        <taxon>Viridiplantae</taxon>
        <taxon>Streptophyta</taxon>
        <taxon>Embryophyta</taxon>
        <taxon>Tracheophyta</taxon>
        <taxon>Spermatophyta</taxon>
        <taxon>Magnoliopsida</taxon>
        <taxon>Liliopsida</taxon>
        <taxon>Poales</taxon>
        <taxon>Cyperaceae</taxon>
        <taxon>Cyperoideae</taxon>
        <taxon>Rhynchosporeae</taxon>
        <taxon>Rhynchospora</taxon>
    </lineage>
</organism>
<keyword evidence="4 17" id="KW-0349">Heme</keyword>
<name>A0A9Q0CGP4_9POAL</name>
<dbReference type="InterPro" id="IPR019793">
    <property type="entry name" value="Peroxidases_heam-ligand_BS"/>
</dbReference>
<dbReference type="EC" id="1.11.1.7" evidence="17"/>
<keyword evidence="10" id="KW-0325">Glycoprotein</keyword>
<dbReference type="PRINTS" id="PR00458">
    <property type="entry name" value="PEROXIDASE"/>
</dbReference>
<dbReference type="PANTHER" id="PTHR31517">
    <property type="match status" value="1"/>
</dbReference>
<dbReference type="AlphaFoldDB" id="A0A9Q0CGP4"/>
<feature type="binding site" description="axial binding residue" evidence="14">
    <location>
        <position position="193"/>
    </location>
    <ligand>
        <name>heme b</name>
        <dbReference type="ChEBI" id="CHEBI:60344"/>
    </ligand>
    <ligandPart>
        <name>Fe</name>
        <dbReference type="ChEBI" id="CHEBI:18248"/>
    </ligandPart>
</feature>
<protein>
    <recommendedName>
        <fullName evidence="17">Peroxidase</fullName>
        <ecNumber evidence="17">1.11.1.7</ecNumber>
    </recommendedName>
</protein>
<evidence type="ECO:0000256" key="5">
    <source>
        <dbReference type="ARBA" id="ARBA00022723"/>
    </source>
</evidence>
<feature type="binding site" evidence="14">
    <location>
        <position position="73"/>
    </location>
    <ligand>
        <name>Ca(2+)</name>
        <dbReference type="ChEBI" id="CHEBI:29108"/>
        <label>1</label>
    </ligand>
</feature>
<evidence type="ECO:0000256" key="3">
    <source>
        <dbReference type="ARBA" id="ARBA00022559"/>
    </source>
</evidence>
<feature type="binding site" evidence="14">
    <location>
        <position position="68"/>
    </location>
    <ligand>
        <name>Ca(2+)</name>
        <dbReference type="ChEBI" id="CHEBI:29108"/>
        <label>1</label>
    </ligand>
</feature>
<dbReference type="PROSITE" id="PS00435">
    <property type="entry name" value="PEROXIDASE_1"/>
    <property type="match status" value="1"/>
</dbReference>
<evidence type="ECO:0000256" key="2">
    <source>
        <dbReference type="ARBA" id="ARBA00006873"/>
    </source>
</evidence>
<reference evidence="19" key="1">
    <citation type="journal article" date="2022" name="Cell">
        <title>Repeat-based holocentromeres influence genome architecture and karyotype evolution.</title>
        <authorList>
            <person name="Hofstatter P.G."/>
            <person name="Thangavel G."/>
            <person name="Lux T."/>
            <person name="Neumann P."/>
            <person name="Vondrak T."/>
            <person name="Novak P."/>
            <person name="Zhang M."/>
            <person name="Costa L."/>
            <person name="Castellani M."/>
            <person name="Scott A."/>
            <person name="Toegelov H."/>
            <person name="Fuchs J."/>
            <person name="Mata-Sucre Y."/>
            <person name="Dias Y."/>
            <person name="Vanzela A.L.L."/>
            <person name="Huettel B."/>
            <person name="Almeida C.C.S."/>
            <person name="Simkova H."/>
            <person name="Souza G."/>
            <person name="Pedrosa-Harand A."/>
            <person name="Macas J."/>
            <person name="Mayer K.F.X."/>
            <person name="Houben A."/>
            <person name="Marques A."/>
        </authorList>
    </citation>
    <scope>NUCLEOTIDE SEQUENCE</scope>
    <source>
        <strain evidence="19">RhyBre1mFocal</strain>
    </source>
</reference>
<comment type="caution">
    <text evidence="19">The sequence shown here is derived from an EMBL/GenBank/DDBJ whole genome shotgun (WGS) entry which is preliminary data.</text>
</comment>
<dbReference type="Pfam" id="PF00141">
    <property type="entry name" value="peroxidase"/>
    <property type="match status" value="1"/>
</dbReference>
<keyword evidence="6 14" id="KW-0106">Calcium</keyword>
<keyword evidence="3 17" id="KW-0575">Peroxidase</keyword>
<dbReference type="GO" id="GO:0046872">
    <property type="term" value="F:metal ion binding"/>
    <property type="evidence" value="ECO:0007669"/>
    <property type="project" value="UniProtKB-UniRule"/>
</dbReference>
<gene>
    <name evidence="19" type="ORF">LUZ63_010304</name>
</gene>
<keyword evidence="17" id="KW-0732">Signal</keyword>
<keyword evidence="11 17" id="KW-0376">Hydrogen peroxide</keyword>
<comment type="function">
    <text evidence="17">Removal of H(2)O(2), oxidation of toxic reductants, biosynthesis and degradation of lignin, suberization, auxin catabolism, response to environmental stresses such as wounding, pathogen attack and oxidative stress.</text>
</comment>
<evidence type="ECO:0000256" key="15">
    <source>
        <dbReference type="PIRSR" id="PIRSR600823-4"/>
    </source>
</evidence>
<feature type="signal peptide" evidence="17">
    <location>
        <begin position="1"/>
        <end position="25"/>
    </location>
</feature>
<comment type="catalytic activity">
    <reaction evidence="1 17">
        <text>2 a phenolic donor + H2O2 = 2 a phenolic radical donor + 2 H2O</text>
        <dbReference type="Rhea" id="RHEA:56136"/>
        <dbReference type="ChEBI" id="CHEBI:15377"/>
        <dbReference type="ChEBI" id="CHEBI:16240"/>
        <dbReference type="ChEBI" id="CHEBI:139520"/>
        <dbReference type="ChEBI" id="CHEBI:139521"/>
        <dbReference type="EC" id="1.11.1.7"/>
    </reaction>
</comment>
<dbReference type="EMBL" id="JAMQYH010000003">
    <property type="protein sequence ID" value="KAJ1693606.1"/>
    <property type="molecule type" value="Genomic_DNA"/>
</dbReference>
<accession>A0A9Q0CGP4</accession>
<dbReference type="InterPro" id="IPR033905">
    <property type="entry name" value="Secretory_peroxidase"/>
</dbReference>
<evidence type="ECO:0000256" key="8">
    <source>
        <dbReference type="ARBA" id="ARBA00023004"/>
    </source>
</evidence>
<dbReference type="GO" id="GO:0020037">
    <property type="term" value="F:heme binding"/>
    <property type="evidence" value="ECO:0007669"/>
    <property type="project" value="UniProtKB-UniRule"/>
</dbReference>
<dbReference type="FunFam" id="1.10.520.10:FF:000001">
    <property type="entry name" value="Peroxidase"/>
    <property type="match status" value="1"/>
</dbReference>
<comment type="subcellular location">
    <subcellularLocation>
        <location evidence="17">Secreted</location>
    </subcellularLocation>
</comment>